<dbReference type="EnsemblMetazoa" id="GPPI039995-RA">
    <property type="protein sequence ID" value="GPPI039995-PA"/>
    <property type="gene ID" value="GPPI039995"/>
</dbReference>
<reference evidence="1" key="2">
    <citation type="submission" date="2020-05" db="UniProtKB">
        <authorList>
            <consortium name="EnsemblMetazoa"/>
        </authorList>
    </citation>
    <scope>IDENTIFICATION</scope>
    <source>
        <strain evidence="1">IAEA</strain>
    </source>
</reference>
<evidence type="ECO:0000313" key="2">
    <source>
        <dbReference type="Proteomes" id="UP000092460"/>
    </source>
</evidence>
<organism evidence="1 2">
    <name type="scientific">Glossina palpalis gambiensis</name>
    <dbReference type="NCBI Taxonomy" id="67801"/>
    <lineage>
        <taxon>Eukaryota</taxon>
        <taxon>Metazoa</taxon>
        <taxon>Ecdysozoa</taxon>
        <taxon>Arthropoda</taxon>
        <taxon>Hexapoda</taxon>
        <taxon>Insecta</taxon>
        <taxon>Pterygota</taxon>
        <taxon>Neoptera</taxon>
        <taxon>Endopterygota</taxon>
        <taxon>Diptera</taxon>
        <taxon>Brachycera</taxon>
        <taxon>Muscomorpha</taxon>
        <taxon>Hippoboscoidea</taxon>
        <taxon>Glossinidae</taxon>
        <taxon>Glossina</taxon>
    </lineage>
</organism>
<protein>
    <submittedName>
        <fullName evidence="1">Uncharacterized protein</fullName>
    </submittedName>
</protein>
<proteinExistence type="predicted"/>
<dbReference type="EMBL" id="JXJN01020150">
    <property type="status" value="NOT_ANNOTATED_CDS"/>
    <property type="molecule type" value="Genomic_DNA"/>
</dbReference>
<name>A0A1B0BTH1_9MUSC</name>
<evidence type="ECO:0000313" key="1">
    <source>
        <dbReference type="EnsemblMetazoa" id="GPPI039995-PA"/>
    </source>
</evidence>
<dbReference type="AlphaFoldDB" id="A0A1B0BTH1"/>
<keyword evidence="2" id="KW-1185">Reference proteome</keyword>
<dbReference type="PROSITE" id="PS51257">
    <property type="entry name" value="PROKAR_LIPOPROTEIN"/>
    <property type="match status" value="1"/>
</dbReference>
<dbReference type="Proteomes" id="UP000092460">
    <property type="component" value="Unassembled WGS sequence"/>
</dbReference>
<dbReference type="EMBL" id="JXJN01020149">
    <property type="status" value="NOT_ANNOTATED_CDS"/>
    <property type="molecule type" value="Genomic_DNA"/>
</dbReference>
<accession>A0A1B0BTH1</accession>
<reference evidence="2" key="1">
    <citation type="submission" date="2015-01" db="EMBL/GenBank/DDBJ databases">
        <authorList>
            <person name="Aksoy S."/>
            <person name="Warren W."/>
            <person name="Wilson R.K."/>
        </authorList>
    </citation>
    <scope>NUCLEOTIDE SEQUENCE [LARGE SCALE GENOMIC DNA]</scope>
    <source>
        <strain evidence="2">IAEA</strain>
    </source>
</reference>
<sequence length="100" mass="11109">MTIKYLLKPKMIPTWQTISEDLPVSLVTWLFAACWDTYDLKKGDEIVYLPGLPDGVTANSDVDYISGVARGATCTKLAATGNNNLEAWCNERVDLAIFCY</sequence>
<dbReference type="VEuPathDB" id="VectorBase:GPPI039995"/>